<feature type="domain" description="HTH lacI-type" evidence="4">
    <location>
        <begin position="3"/>
        <end position="57"/>
    </location>
</feature>
<evidence type="ECO:0000256" key="1">
    <source>
        <dbReference type="ARBA" id="ARBA00023015"/>
    </source>
</evidence>
<evidence type="ECO:0000256" key="3">
    <source>
        <dbReference type="ARBA" id="ARBA00023163"/>
    </source>
</evidence>
<accession>A0AAW6STU6</accession>
<dbReference type="SUPFAM" id="SSF47413">
    <property type="entry name" value="lambda repressor-like DNA-binding domains"/>
    <property type="match status" value="1"/>
</dbReference>
<evidence type="ECO:0000259" key="4">
    <source>
        <dbReference type="PROSITE" id="PS50932"/>
    </source>
</evidence>
<name>A0AAW6STU6_9BACI</name>
<evidence type="ECO:0000313" key="5">
    <source>
        <dbReference type="EMBL" id="MDH5162250.1"/>
    </source>
</evidence>
<dbReference type="EMBL" id="JAROYP010000008">
    <property type="protein sequence ID" value="MDH5162250.1"/>
    <property type="molecule type" value="Genomic_DNA"/>
</dbReference>
<dbReference type="CDD" id="cd01392">
    <property type="entry name" value="HTH_LacI"/>
    <property type="match status" value="1"/>
</dbReference>
<keyword evidence="3" id="KW-0804">Transcription</keyword>
<comment type="caution">
    <text evidence="5">The sequence shown here is derived from an EMBL/GenBank/DDBJ whole genome shotgun (WGS) entry which is preliminary data.</text>
</comment>
<gene>
    <name evidence="5" type="ORF">P5X88_15045</name>
</gene>
<dbReference type="AlphaFoldDB" id="A0AAW6STU6"/>
<dbReference type="InterPro" id="IPR028082">
    <property type="entry name" value="Peripla_BP_I"/>
</dbReference>
<dbReference type="InterPro" id="IPR046335">
    <property type="entry name" value="LacI/GalR-like_sensor"/>
</dbReference>
<dbReference type="Pfam" id="PF00356">
    <property type="entry name" value="LacI"/>
    <property type="match status" value="1"/>
</dbReference>
<dbReference type="SUPFAM" id="SSF53822">
    <property type="entry name" value="Periplasmic binding protein-like I"/>
    <property type="match status" value="1"/>
</dbReference>
<dbReference type="Proteomes" id="UP001159179">
    <property type="component" value="Unassembled WGS sequence"/>
</dbReference>
<proteinExistence type="predicted"/>
<dbReference type="Gene3D" id="1.10.260.40">
    <property type="entry name" value="lambda repressor-like DNA-binding domains"/>
    <property type="match status" value="1"/>
</dbReference>
<evidence type="ECO:0000313" key="6">
    <source>
        <dbReference type="Proteomes" id="UP001159179"/>
    </source>
</evidence>
<dbReference type="InterPro" id="IPR010982">
    <property type="entry name" value="Lambda_DNA-bd_dom_sf"/>
</dbReference>
<dbReference type="PROSITE" id="PS50932">
    <property type="entry name" value="HTH_LACI_2"/>
    <property type="match status" value="1"/>
</dbReference>
<sequence length="332" mass="37150">MTVTIKHIANIAGVSYSTVSKALNNSPLVKSETKNKILKIAKELGYEPNYAAQQLVSKQSKVIGLIWPTLERIAHSTLVSKINDEIVKNSYSMILSINSIPASLEMFKRFGVDGVIIFDEHNQKKLEYSSIPMVTYGVGKLTSVPVIDVNYQEALKIAVEYLYQLGHQKICYIGDFSPLDHRQLEKYYGFKEAMERYELEISNENLINTAGLSWYDGYSAAKKLLQTTYRPTAIIGSSYDLSAGIVRALREENYIIPKDVSVISYDNIPQMANMEIPLTSVGVSVDIIAHHIVKTLLAYMNDKDLDPQFLSLTPALIERNSCAQAGLRTNNI</sequence>
<dbReference type="GO" id="GO:0003700">
    <property type="term" value="F:DNA-binding transcription factor activity"/>
    <property type="evidence" value="ECO:0007669"/>
    <property type="project" value="TreeGrafter"/>
</dbReference>
<keyword evidence="2 5" id="KW-0238">DNA-binding</keyword>
<dbReference type="Pfam" id="PF13377">
    <property type="entry name" value="Peripla_BP_3"/>
    <property type="match status" value="1"/>
</dbReference>
<dbReference type="PANTHER" id="PTHR30146">
    <property type="entry name" value="LACI-RELATED TRANSCRIPTIONAL REPRESSOR"/>
    <property type="match status" value="1"/>
</dbReference>
<dbReference type="PANTHER" id="PTHR30146:SF109">
    <property type="entry name" value="HTH-TYPE TRANSCRIPTIONAL REGULATOR GALS"/>
    <property type="match status" value="1"/>
</dbReference>
<dbReference type="InterPro" id="IPR000843">
    <property type="entry name" value="HTH_LacI"/>
</dbReference>
<keyword evidence="1" id="KW-0805">Transcription regulation</keyword>
<dbReference type="Gene3D" id="3.40.50.2300">
    <property type="match status" value="2"/>
</dbReference>
<dbReference type="RefSeq" id="WP_280617223.1">
    <property type="nucleotide sequence ID" value="NZ_JAROYP010000008.1"/>
</dbReference>
<protein>
    <submittedName>
        <fullName evidence="5">LacI family DNA-binding transcriptional regulator</fullName>
    </submittedName>
</protein>
<dbReference type="GO" id="GO:0000976">
    <property type="term" value="F:transcription cis-regulatory region binding"/>
    <property type="evidence" value="ECO:0007669"/>
    <property type="project" value="TreeGrafter"/>
</dbReference>
<reference evidence="5" key="1">
    <citation type="submission" date="2023-03" db="EMBL/GenBank/DDBJ databases">
        <title>Bacterial isolates from washroom surfaces on a university campus.</title>
        <authorList>
            <person name="Holman D.B."/>
            <person name="Gzyl K.E."/>
            <person name="Taheri A.E."/>
        </authorList>
    </citation>
    <scope>NUCLEOTIDE SEQUENCE</scope>
    <source>
        <strain evidence="5">RD03</strain>
    </source>
</reference>
<organism evidence="5 6">
    <name type="scientific">Heyndrickxia oleronia</name>
    <dbReference type="NCBI Taxonomy" id="38875"/>
    <lineage>
        <taxon>Bacteria</taxon>
        <taxon>Bacillati</taxon>
        <taxon>Bacillota</taxon>
        <taxon>Bacilli</taxon>
        <taxon>Bacillales</taxon>
        <taxon>Bacillaceae</taxon>
        <taxon>Heyndrickxia</taxon>
    </lineage>
</organism>
<dbReference type="SMART" id="SM00354">
    <property type="entry name" value="HTH_LACI"/>
    <property type="match status" value="1"/>
</dbReference>
<evidence type="ECO:0000256" key="2">
    <source>
        <dbReference type="ARBA" id="ARBA00023125"/>
    </source>
</evidence>